<dbReference type="Proteomes" id="UP000186817">
    <property type="component" value="Unassembled WGS sequence"/>
</dbReference>
<gene>
    <name evidence="2" type="ORF">AK812_SmicGene3151</name>
</gene>
<evidence type="ECO:0000256" key="1">
    <source>
        <dbReference type="SAM" id="MobiDB-lite"/>
    </source>
</evidence>
<evidence type="ECO:0000313" key="3">
    <source>
        <dbReference type="Proteomes" id="UP000186817"/>
    </source>
</evidence>
<feature type="region of interest" description="Disordered" evidence="1">
    <location>
        <begin position="15"/>
        <end position="84"/>
    </location>
</feature>
<comment type="caution">
    <text evidence="2">The sequence shown here is derived from an EMBL/GenBank/DDBJ whole genome shotgun (WGS) entry which is preliminary data.</text>
</comment>
<protein>
    <submittedName>
        <fullName evidence="2">Uncharacterized protein</fullName>
    </submittedName>
</protein>
<dbReference type="AlphaFoldDB" id="A0A1Q9EZI4"/>
<name>A0A1Q9EZI4_SYMMI</name>
<feature type="region of interest" description="Disordered" evidence="1">
    <location>
        <begin position="139"/>
        <end position="167"/>
    </location>
</feature>
<feature type="compositionally biased region" description="Basic and acidic residues" evidence="1">
    <location>
        <begin position="158"/>
        <end position="167"/>
    </location>
</feature>
<sequence>MHSCSPERLFNVENVKPHMPLRFERASDEEPAPEEGPTCDEVSEEPSSAAKGPTVDVEESESPQFELEPEEEVELEPEEVEELGAELCEDPECDCKVAGVSKFTELDLEWDFSDWIQLSPLRDPECPRNDVLKELNSALSEVDEDPPEYYEEEQSETDSEKTFQEESLSEKVDRLRETWLERDKIQNLRFQKAKKEENQQDLRTLYLLAQNNFSKFDDLSSRVAEEATKLEACTKALEELKILSNKASMDAKSALKATVFKPEKEQVLPQKEVLPEDTDQIYTSTLGLGILSTLGILSPVAPEIAAQLKDLSFSVDWAPEQQCLSLCDFSEHRDPSLSAKYEKQLSFTAEHMMAFSESLSYLSALDWYAQSQDQWLSGISERLSYLELRVDRGAGDPFDVFRHLTQDIADFDERAGGSMVFKVFNPQADDQTLDFKYEWDLLVRTALLALSNEIFYYRLLLVARGKEATQDQLEEHERVLRNTRRPEISDLLFFPGS</sequence>
<evidence type="ECO:0000313" key="2">
    <source>
        <dbReference type="EMBL" id="OLQ12886.1"/>
    </source>
</evidence>
<reference evidence="2 3" key="1">
    <citation type="submission" date="2016-02" db="EMBL/GenBank/DDBJ databases">
        <title>Genome analysis of coral dinoflagellate symbionts highlights evolutionary adaptations to a symbiotic lifestyle.</title>
        <authorList>
            <person name="Aranda M."/>
            <person name="Li Y."/>
            <person name="Liew Y.J."/>
            <person name="Baumgarten S."/>
            <person name="Simakov O."/>
            <person name="Wilson M."/>
            <person name="Piel J."/>
            <person name="Ashoor H."/>
            <person name="Bougouffa S."/>
            <person name="Bajic V.B."/>
            <person name="Ryu T."/>
            <person name="Ravasi T."/>
            <person name="Bayer T."/>
            <person name="Micklem G."/>
            <person name="Kim H."/>
            <person name="Bhak J."/>
            <person name="Lajeunesse T.C."/>
            <person name="Voolstra C.R."/>
        </authorList>
    </citation>
    <scope>NUCLEOTIDE SEQUENCE [LARGE SCALE GENOMIC DNA]</scope>
    <source>
        <strain evidence="2 3">CCMP2467</strain>
    </source>
</reference>
<proteinExistence type="predicted"/>
<keyword evidence="3" id="KW-1185">Reference proteome</keyword>
<organism evidence="2 3">
    <name type="scientific">Symbiodinium microadriaticum</name>
    <name type="common">Dinoflagellate</name>
    <name type="synonym">Zooxanthella microadriatica</name>
    <dbReference type="NCBI Taxonomy" id="2951"/>
    <lineage>
        <taxon>Eukaryota</taxon>
        <taxon>Sar</taxon>
        <taxon>Alveolata</taxon>
        <taxon>Dinophyceae</taxon>
        <taxon>Suessiales</taxon>
        <taxon>Symbiodiniaceae</taxon>
        <taxon>Symbiodinium</taxon>
    </lineage>
</organism>
<feature type="compositionally biased region" description="Acidic residues" evidence="1">
    <location>
        <begin position="141"/>
        <end position="157"/>
    </location>
</feature>
<accession>A0A1Q9EZI4</accession>
<dbReference type="OrthoDB" id="10366906at2759"/>
<feature type="compositionally biased region" description="Acidic residues" evidence="1">
    <location>
        <begin position="29"/>
        <end position="44"/>
    </location>
</feature>
<feature type="compositionally biased region" description="Acidic residues" evidence="1">
    <location>
        <begin position="56"/>
        <end position="84"/>
    </location>
</feature>
<dbReference type="EMBL" id="LSRX01000036">
    <property type="protein sequence ID" value="OLQ12886.1"/>
    <property type="molecule type" value="Genomic_DNA"/>
</dbReference>